<evidence type="ECO:0000313" key="3">
    <source>
        <dbReference type="Proteomes" id="UP000663836"/>
    </source>
</evidence>
<reference evidence="2" key="1">
    <citation type="submission" date="2021-02" db="EMBL/GenBank/DDBJ databases">
        <authorList>
            <person name="Nowell W R."/>
        </authorList>
    </citation>
    <scope>NUCLEOTIDE SEQUENCE</scope>
</reference>
<proteinExistence type="predicted"/>
<dbReference type="AlphaFoldDB" id="A0A819LSQ1"/>
<feature type="transmembrane region" description="Helical" evidence="1">
    <location>
        <begin position="143"/>
        <end position="166"/>
    </location>
</feature>
<organism evidence="2 3">
    <name type="scientific">Rotaria sordida</name>
    <dbReference type="NCBI Taxonomy" id="392033"/>
    <lineage>
        <taxon>Eukaryota</taxon>
        <taxon>Metazoa</taxon>
        <taxon>Spiralia</taxon>
        <taxon>Gnathifera</taxon>
        <taxon>Rotifera</taxon>
        <taxon>Eurotatoria</taxon>
        <taxon>Bdelloidea</taxon>
        <taxon>Philodinida</taxon>
        <taxon>Philodinidae</taxon>
        <taxon>Rotaria</taxon>
    </lineage>
</organism>
<keyword evidence="1" id="KW-0472">Membrane</keyword>
<accession>A0A819LSQ1</accession>
<dbReference type="Proteomes" id="UP000663836">
    <property type="component" value="Unassembled WGS sequence"/>
</dbReference>
<protein>
    <submittedName>
        <fullName evidence="2">Uncharacterized protein</fullName>
    </submittedName>
</protein>
<gene>
    <name evidence="2" type="ORF">JBS370_LOCUS24601</name>
</gene>
<dbReference type="EMBL" id="CAJOBD010003879">
    <property type="protein sequence ID" value="CAF3970387.1"/>
    <property type="molecule type" value="Genomic_DNA"/>
</dbReference>
<sequence>MTGPYWIGAIRLCIRGEGQINMNATLRQLDFCHFYSIPNRAIGRLTHIPIVFIKNINVTHGVGASDQTLYSGIWIPTFTIVPLSDEEYYVDYGNYLRYMSSLTILQIMLDERPFFVKNIEQPIVRTGELVFKVLLFTSLCIELFGFLFLIVKLLIAPLLRWIVYLWKKRRGQNDKSNSSNGFTRSSSHSISSYKKDSIQKMEIDQMMALETNPSIFKINQQDKHNKYSTSNIELNSSEINHRF</sequence>
<keyword evidence="1" id="KW-1133">Transmembrane helix</keyword>
<evidence type="ECO:0000313" key="2">
    <source>
        <dbReference type="EMBL" id="CAF3970387.1"/>
    </source>
</evidence>
<comment type="caution">
    <text evidence="2">The sequence shown here is derived from an EMBL/GenBank/DDBJ whole genome shotgun (WGS) entry which is preliminary data.</text>
</comment>
<name>A0A819LSQ1_9BILA</name>
<keyword evidence="1" id="KW-0812">Transmembrane</keyword>
<evidence type="ECO:0000256" key="1">
    <source>
        <dbReference type="SAM" id="Phobius"/>
    </source>
</evidence>